<feature type="transmembrane region" description="Helical" evidence="14">
    <location>
        <begin position="6"/>
        <end position="26"/>
    </location>
</feature>
<comment type="caution">
    <text evidence="15">The sequence shown here is derived from an EMBL/GenBank/DDBJ whole genome shotgun (WGS) entry which is preliminary data.</text>
</comment>
<dbReference type="PROSITE" id="PS50283">
    <property type="entry name" value="NA_SOLUT_SYMP_3"/>
    <property type="match status" value="1"/>
</dbReference>
<dbReference type="InterPro" id="IPR038377">
    <property type="entry name" value="Na/Glc_symporter_sf"/>
</dbReference>
<evidence type="ECO:0000256" key="8">
    <source>
        <dbReference type="ARBA" id="ARBA00023053"/>
    </source>
</evidence>
<dbReference type="Gene3D" id="1.20.1730.10">
    <property type="entry name" value="Sodium/glucose cotransporter"/>
    <property type="match status" value="1"/>
</dbReference>
<dbReference type="PANTHER" id="PTHR45897">
    <property type="entry name" value="HIGH-AFFINITY CHOLINE TRANSPORTER 1"/>
    <property type="match status" value="1"/>
</dbReference>
<keyword evidence="11" id="KW-0325">Glycoprotein</keyword>
<sequence>MVVHVGGLVAILVFYVLILMVGIWAGRKQKSSEKSPDTEEIMLAGRNIGLLVGIFTMTATWVGGAYINGTAEQVFSSGLFTCQAPLGYAISLVVGGLLFAQPMRNAGYVTMLDPFQRKYGQRMGGLLFIPALLGEVFWSAAILSALGATISVIFTDVSMTASIVISAAVVIVYTLFGGLYSVAYTDVVQLGFIFIGLWIAVPFAMSHKGVGSIVSTWPEWRGEIGNTQWIEWIDSMLLLIFGGIPWQNCMTEFCAIIMLDLKMIEDRFSSKQKLLMQEVRFDVGEFYSTNHGRIVYFQRVLSAKSAKKAMYLSFCAAVGCIVLAMPPVLIGAIAKSTNWTMTDYDINKDIRSPEATKLILPLVLLHLCPKFVAFVGLGAVSAAVMSSADSSVLSASSMFARNVWKLVFRNQASEREVLLVMRIGIFLVGAGAAGIGILVSSIYVLWYLCSDLVYVILFPQLLCVVYVPHTNTYGSLSAYILGFVFRILIGEPSLNIPTVISFGRYIPPKTLCMIISLLTTLIVSFVAKILFENRLLSPQLDVLHCLVDIPNETLPLNESTTTDELHQQSRIIKLPTHQQSHHLTEPTMMINTSYSPSQDTLNTYGNSSVHQ</sequence>
<gene>
    <name evidence="15" type="ORF">XAT740_LOCUS32247</name>
</gene>
<accession>A0A815IFX4</accession>
<feature type="transmembrane region" description="Helical" evidence="14">
    <location>
        <begin position="510"/>
        <end position="531"/>
    </location>
</feature>
<evidence type="ECO:0000256" key="6">
    <source>
        <dbReference type="ARBA" id="ARBA00022979"/>
    </source>
</evidence>
<dbReference type="AlphaFoldDB" id="A0A815IFX4"/>
<keyword evidence="12" id="KW-0739">Sodium transport</keyword>
<evidence type="ECO:0000256" key="14">
    <source>
        <dbReference type="SAM" id="Phobius"/>
    </source>
</evidence>
<evidence type="ECO:0000313" key="16">
    <source>
        <dbReference type="Proteomes" id="UP000663828"/>
    </source>
</evidence>
<feature type="transmembrane region" description="Helical" evidence="14">
    <location>
        <begin position="236"/>
        <end position="261"/>
    </location>
</feature>
<evidence type="ECO:0000256" key="4">
    <source>
        <dbReference type="ARBA" id="ARBA00022692"/>
    </source>
</evidence>
<keyword evidence="16" id="KW-1185">Reference proteome</keyword>
<keyword evidence="3" id="KW-0813">Transport</keyword>
<evidence type="ECO:0000256" key="5">
    <source>
        <dbReference type="ARBA" id="ARBA00022847"/>
    </source>
</evidence>
<evidence type="ECO:0000256" key="12">
    <source>
        <dbReference type="ARBA" id="ARBA00023201"/>
    </source>
</evidence>
<feature type="transmembrane region" description="Helical" evidence="14">
    <location>
        <begin position="124"/>
        <end position="154"/>
    </location>
</feature>
<feature type="transmembrane region" description="Helical" evidence="14">
    <location>
        <begin position="309"/>
        <end position="334"/>
    </location>
</feature>
<evidence type="ECO:0000313" key="15">
    <source>
        <dbReference type="EMBL" id="CAF1365430.1"/>
    </source>
</evidence>
<dbReference type="Proteomes" id="UP000663828">
    <property type="component" value="Unassembled WGS sequence"/>
</dbReference>
<dbReference type="GO" id="GO:0005307">
    <property type="term" value="F:choline:sodium symporter activity"/>
    <property type="evidence" value="ECO:0007669"/>
    <property type="project" value="TreeGrafter"/>
</dbReference>
<keyword evidence="4 14" id="KW-0812">Transmembrane</keyword>
<evidence type="ECO:0000256" key="11">
    <source>
        <dbReference type="ARBA" id="ARBA00023180"/>
    </source>
</evidence>
<dbReference type="EMBL" id="CAJNOR010002993">
    <property type="protein sequence ID" value="CAF1365430.1"/>
    <property type="molecule type" value="Genomic_DNA"/>
</dbReference>
<dbReference type="GO" id="GO:0008292">
    <property type="term" value="P:acetylcholine biosynthetic process"/>
    <property type="evidence" value="ECO:0007669"/>
    <property type="project" value="TreeGrafter"/>
</dbReference>
<keyword evidence="7 14" id="KW-1133">Transmembrane helix</keyword>
<keyword evidence="9" id="KW-0406">Ion transport</keyword>
<evidence type="ECO:0008006" key="17">
    <source>
        <dbReference type="Google" id="ProtNLM"/>
    </source>
</evidence>
<comment type="subcellular location">
    <subcellularLocation>
        <location evidence="1">Membrane</location>
        <topology evidence="1">Multi-pass membrane protein</topology>
    </subcellularLocation>
</comment>
<feature type="transmembrane region" description="Helical" evidence="14">
    <location>
        <begin position="473"/>
        <end position="490"/>
    </location>
</feature>
<feature type="transmembrane region" description="Helical" evidence="14">
    <location>
        <begin position="47"/>
        <end position="66"/>
    </location>
</feature>
<evidence type="ECO:0000256" key="10">
    <source>
        <dbReference type="ARBA" id="ARBA00023136"/>
    </source>
</evidence>
<evidence type="ECO:0000256" key="2">
    <source>
        <dbReference type="ARBA" id="ARBA00006434"/>
    </source>
</evidence>
<keyword evidence="10 14" id="KW-0472">Membrane</keyword>
<dbReference type="InterPro" id="IPR001734">
    <property type="entry name" value="Na/solute_symporter"/>
</dbReference>
<evidence type="ECO:0000256" key="7">
    <source>
        <dbReference type="ARBA" id="ARBA00022989"/>
    </source>
</evidence>
<feature type="transmembrane region" description="Helical" evidence="14">
    <location>
        <begin position="445"/>
        <end position="466"/>
    </location>
</feature>
<evidence type="ECO:0000256" key="3">
    <source>
        <dbReference type="ARBA" id="ARBA00022448"/>
    </source>
</evidence>
<feature type="transmembrane region" description="Helical" evidence="14">
    <location>
        <begin position="417"/>
        <end position="439"/>
    </location>
</feature>
<name>A0A815IFX4_ADIRI</name>
<evidence type="ECO:0000256" key="1">
    <source>
        <dbReference type="ARBA" id="ARBA00004141"/>
    </source>
</evidence>
<feature type="transmembrane region" description="Helical" evidence="14">
    <location>
        <begin position="160"/>
        <end position="180"/>
    </location>
</feature>
<dbReference type="CDD" id="cd11474">
    <property type="entry name" value="SLC5sbd_CHT"/>
    <property type="match status" value="1"/>
</dbReference>
<keyword evidence="6" id="KW-0530">Neurotransmitter biosynthesis</keyword>
<dbReference type="Pfam" id="PF00474">
    <property type="entry name" value="SSF"/>
    <property type="match status" value="1"/>
</dbReference>
<keyword evidence="5" id="KW-0769">Symport</keyword>
<feature type="transmembrane region" description="Helical" evidence="14">
    <location>
        <begin position="187"/>
        <end position="205"/>
    </location>
</feature>
<keyword evidence="8" id="KW-0915">Sodium</keyword>
<dbReference type="InterPro" id="IPR052244">
    <property type="entry name" value="Choline_transporter"/>
</dbReference>
<dbReference type="PANTHER" id="PTHR45897:SF4">
    <property type="entry name" value="HIGH-AFFINITY CHOLINE TRANSPORTER 1"/>
    <property type="match status" value="1"/>
</dbReference>
<dbReference type="GO" id="GO:0005886">
    <property type="term" value="C:plasma membrane"/>
    <property type="evidence" value="ECO:0007669"/>
    <property type="project" value="TreeGrafter"/>
</dbReference>
<feature type="transmembrane region" description="Helical" evidence="14">
    <location>
        <begin position="86"/>
        <end position="103"/>
    </location>
</feature>
<comment type="similarity">
    <text evidence="2 13">Belongs to the sodium:solute symporter (SSF) (TC 2.A.21) family.</text>
</comment>
<proteinExistence type="inferred from homology"/>
<organism evidence="15 16">
    <name type="scientific">Adineta ricciae</name>
    <name type="common">Rotifer</name>
    <dbReference type="NCBI Taxonomy" id="249248"/>
    <lineage>
        <taxon>Eukaryota</taxon>
        <taxon>Metazoa</taxon>
        <taxon>Spiralia</taxon>
        <taxon>Gnathifera</taxon>
        <taxon>Rotifera</taxon>
        <taxon>Eurotatoria</taxon>
        <taxon>Bdelloidea</taxon>
        <taxon>Adinetida</taxon>
        <taxon>Adinetidae</taxon>
        <taxon>Adineta</taxon>
    </lineage>
</organism>
<evidence type="ECO:0000256" key="13">
    <source>
        <dbReference type="RuleBase" id="RU362091"/>
    </source>
</evidence>
<reference evidence="15" key="1">
    <citation type="submission" date="2021-02" db="EMBL/GenBank/DDBJ databases">
        <authorList>
            <person name="Nowell W R."/>
        </authorList>
    </citation>
    <scope>NUCLEOTIDE SEQUENCE</scope>
</reference>
<protein>
    <recommendedName>
        <fullName evidence="17">High-affinity choline transporter 1</fullName>
    </recommendedName>
</protein>
<evidence type="ECO:0000256" key="9">
    <source>
        <dbReference type="ARBA" id="ARBA00023065"/>
    </source>
</evidence>